<name>A0A086Y2E5_9RHOB</name>
<protein>
    <submittedName>
        <fullName evidence="1">Uncharacterized protein</fullName>
    </submittedName>
</protein>
<dbReference type="AlphaFoldDB" id="A0A086Y2E5"/>
<dbReference type="Proteomes" id="UP000028826">
    <property type="component" value="Unassembled WGS sequence"/>
</dbReference>
<organism evidence="1 2">
    <name type="scientific">Haematobacter massiliensis</name>
    <dbReference type="NCBI Taxonomy" id="195105"/>
    <lineage>
        <taxon>Bacteria</taxon>
        <taxon>Pseudomonadati</taxon>
        <taxon>Pseudomonadota</taxon>
        <taxon>Alphaproteobacteria</taxon>
        <taxon>Rhodobacterales</taxon>
        <taxon>Paracoccaceae</taxon>
        <taxon>Haematobacter</taxon>
    </lineage>
</organism>
<reference evidence="1 2" key="1">
    <citation type="submission" date="2014-03" db="EMBL/GenBank/DDBJ databases">
        <title>Genome of Haematobacter massiliensis CCUG 47968.</title>
        <authorList>
            <person name="Wang D."/>
            <person name="Wang G."/>
        </authorList>
    </citation>
    <scope>NUCLEOTIDE SEQUENCE [LARGE SCALE GENOMIC DNA]</scope>
    <source>
        <strain evidence="1 2">CCUG 47968</strain>
    </source>
</reference>
<gene>
    <name evidence="1" type="ORF">CN97_19315</name>
</gene>
<dbReference type="STRING" id="195105.CN97_19315"/>
<comment type="caution">
    <text evidence="1">The sequence shown here is derived from an EMBL/GenBank/DDBJ whole genome shotgun (WGS) entry which is preliminary data.</text>
</comment>
<accession>A0A086Y2E5</accession>
<sequence length="81" mass="8633">MLSALRMAACLSAGIASASVHDIRHIIRCGAALDFDAGDLFQREAQIRRLLDKVPPAARFGRMLPIAVCAPLGCGTMPLRS</sequence>
<evidence type="ECO:0000313" key="1">
    <source>
        <dbReference type="EMBL" id="KFI28445.1"/>
    </source>
</evidence>
<evidence type="ECO:0000313" key="2">
    <source>
        <dbReference type="Proteomes" id="UP000028826"/>
    </source>
</evidence>
<keyword evidence="2" id="KW-1185">Reference proteome</keyword>
<dbReference type="EMBL" id="JGYG01000008">
    <property type="protein sequence ID" value="KFI28445.1"/>
    <property type="molecule type" value="Genomic_DNA"/>
</dbReference>
<proteinExistence type="predicted"/>